<dbReference type="AlphaFoldDB" id="A0A239Q0T4"/>
<dbReference type="RefSeq" id="WP_159462528.1">
    <property type="nucleotide sequence ID" value="NZ_FZQA01000014.1"/>
</dbReference>
<dbReference type="EMBL" id="FZQA01000014">
    <property type="protein sequence ID" value="SNT76040.1"/>
    <property type="molecule type" value="Genomic_DNA"/>
</dbReference>
<proteinExistence type="predicted"/>
<evidence type="ECO:0000313" key="2">
    <source>
        <dbReference type="Proteomes" id="UP000198346"/>
    </source>
</evidence>
<evidence type="ECO:0000313" key="1">
    <source>
        <dbReference type="EMBL" id="SNT76040.1"/>
    </source>
</evidence>
<name>A0A239Q0T4_9PROT</name>
<sequence length="53" mass="5399">MSAPSILLKVVLFAVLAGLCLWLLAGAGPQPGDGLAMDKAARAARGACWVSIF</sequence>
<reference evidence="1 2" key="1">
    <citation type="submission" date="2017-07" db="EMBL/GenBank/DDBJ databases">
        <authorList>
            <person name="Sun Z.S."/>
            <person name="Albrecht U."/>
            <person name="Echele G."/>
            <person name="Lee C.C."/>
        </authorList>
    </citation>
    <scope>NUCLEOTIDE SEQUENCE [LARGE SCALE GENOMIC DNA]</scope>
    <source>
        <strain evidence="1 2">CGMCC 1.12710</strain>
    </source>
</reference>
<protein>
    <submittedName>
        <fullName evidence="1">Uncharacterized protein</fullName>
    </submittedName>
</protein>
<accession>A0A239Q0T4</accession>
<organism evidence="1 2">
    <name type="scientific">Amphiplicatus metriothermophilus</name>
    <dbReference type="NCBI Taxonomy" id="1519374"/>
    <lineage>
        <taxon>Bacteria</taxon>
        <taxon>Pseudomonadati</taxon>
        <taxon>Pseudomonadota</taxon>
        <taxon>Alphaproteobacteria</taxon>
        <taxon>Parvularculales</taxon>
        <taxon>Parvularculaceae</taxon>
        <taxon>Amphiplicatus</taxon>
    </lineage>
</organism>
<gene>
    <name evidence="1" type="ORF">SAMN06297382_3021</name>
</gene>
<dbReference type="Proteomes" id="UP000198346">
    <property type="component" value="Unassembled WGS sequence"/>
</dbReference>
<keyword evidence="2" id="KW-1185">Reference proteome</keyword>